<dbReference type="Pfam" id="PF01590">
    <property type="entry name" value="GAF"/>
    <property type="match status" value="1"/>
</dbReference>
<sequence>MQEKFLVELFEKIHDTTGIEDIGYHEIRDGRLKPIYKTKTNVLSAEQWKDIHAQNVIYIDEHEILMKIAEEKKPIAISDVKSDKLSSKAFFLFGIDSILVVPVMEDEILKGIVCIASIGQPHEFTFEEIEKCEALIQDYMNR</sequence>
<proteinExistence type="predicted"/>
<protein>
    <submittedName>
        <fullName evidence="2">GAF domain-containing protein</fullName>
    </submittedName>
</protein>
<dbReference type="EMBL" id="JAHLPM010000006">
    <property type="protein sequence ID" value="MBU5438076.1"/>
    <property type="molecule type" value="Genomic_DNA"/>
</dbReference>
<evidence type="ECO:0000259" key="1">
    <source>
        <dbReference type="Pfam" id="PF01590"/>
    </source>
</evidence>
<evidence type="ECO:0000313" key="3">
    <source>
        <dbReference type="Proteomes" id="UP000749471"/>
    </source>
</evidence>
<accession>A0ABS6E585</accession>
<feature type="domain" description="GAF" evidence="1">
    <location>
        <begin position="44"/>
        <end position="130"/>
    </location>
</feature>
<dbReference type="InterPro" id="IPR003018">
    <property type="entry name" value="GAF"/>
</dbReference>
<gene>
    <name evidence="2" type="ORF">KQI42_08660</name>
</gene>
<dbReference type="RefSeq" id="WP_216518861.1">
    <property type="nucleotide sequence ID" value="NZ_JAHLPM010000006.1"/>
</dbReference>
<dbReference type="Proteomes" id="UP000749471">
    <property type="component" value="Unassembled WGS sequence"/>
</dbReference>
<organism evidence="2 3">
    <name type="scientific">Tissierella simiarum</name>
    <dbReference type="NCBI Taxonomy" id="2841534"/>
    <lineage>
        <taxon>Bacteria</taxon>
        <taxon>Bacillati</taxon>
        <taxon>Bacillota</taxon>
        <taxon>Tissierellia</taxon>
        <taxon>Tissierellales</taxon>
        <taxon>Tissierellaceae</taxon>
        <taxon>Tissierella</taxon>
    </lineage>
</organism>
<evidence type="ECO:0000313" key="2">
    <source>
        <dbReference type="EMBL" id="MBU5438076.1"/>
    </source>
</evidence>
<reference evidence="2 3" key="1">
    <citation type="submission" date="2021-06" db="EMBL/GenBank/DDBJ databases">
        <authorList>
            <person name="Sun Q."/>
            <person name="Li D."/>
        </authorList>
    </citation>
    <scope>NUCLEOTIDE SEQUENCE [LARGE SCALE GENOMIC DNA]</scope>
    <source>
        <strain evidence="2 3">MSJ-40</strain>
    </source>
</reference>
<comment type="caution">
    <text evidence="2">The sequence shown here is derived from an EMBL/GenBank/DDBJ whole genome shotgun (WGS) entry which is preliminary data.</text>
</comment>
<name>A0ABS6E585_9FIRM</name>
<keyword evidence="3" id="KW-1185">Reference proteome</keyword>